<keyword evidence="3" id="KW-1185">Reference proteome</keyword>
<comment type="caution">
    <text evidence="2">The sequence shown here is derived from an EMBL/GenBank/DDBJ whole genome shotgun (WGS) entry which is preliminary data.</text>
</comment>
<dbReference type="Proteomes" id="UP000016608">
    <property type="component" value="Unassembled WGS sequence"/>
</dbReference>
<dbReference type="RefSeq" id="WP_021737644.1">
    <property type="nucleotide sequence ID" value="NZ_KI271077.1"/>
</dbReference>
<dbReference type="AlphaFoldDB" id="U2QX72"/>
<protein>
    <recommendedName>
        <fullName evidence="4">5-bromo-4-chloroindolyl phosphate hydrolysis protein</fullName>
    </recommendedName>
</protein>
<dbReference type="GeneID" id="42785258"/>
<dbReference type="PATRIC" id="fig|1256908.3.peg.2286"/>
<evidence type="ECO:0008006" key="4">
    <source>
        <dbReference type="Google" id="ProtNLM"/>
    </source>
</evidence>
<dbReference type="eggNOG" id="COG4915">
    <property type="taxonomic scope" value="Bacteria"/>
</dbReference>
<name>U2QX72_EUBRA</name>
<keyword evidence="1" id="KW-0812">Transmembrane</keyword>
<dbReference type="HOGENOM" id="CLU_745283_0_0_9"/>
<keyword evidence="1" id="KW-0472">Membrane</keyword>
<proteinExistence type="predicted"/>
<evidence type="ECO:0000313" key="3">
    <source>
        <dbReference type="Proteomes" id="UP000016608"/>
    </source>
</evidence>
<dbReference type="InterPro" id="IPR018770">
    <property type="entry name" value="ChloroindolylP_hydrolase"/>
</dbReference>
<feature type="transmembrane region" description="Helical" evidence="1">
    <location>
        <begin position="111"/>
        <end position="134"/>
    </location>
</feature>
<dbReference type="EMBL" id="AWVJ01000149">
    <property type="protein sequence ID" value="ERK43347.1"/>
    <property type="molecule type" value="Genomic_DNA"/>
</dbReference>
<organism evidence="2 3">
    <name type="scientific">Eubacterium ramulus ATCC 29099</name>
    <dbReference type="NCBI Taxonomy" id="1256908"/>
    <lineage>
        <taxon>Bacteria</taxon>
        <taxon>Bacillati</taxon>
        <taxon>Bacillota</taxon>
        <taxon>Clostridia</taxon>
        <taxon>Eubacteriales</taxon>
        <taxon>Eubacteriaceae</taxon>
        <taxon>Eubacterium</taxon>
    </lineage>
</organism>
<evidence type="ECO:0000313" key="2">
    <source>
        <dbReference type="EMBL" id="ERK43347.1"/>
    </source>
</evidence>
<accession>U2QX72</accession>
<reference evidence="2 3" key="1">
    <citation type="submission" date="2013-06" db="EMBL/GenBank/DDBJ databases">
        <authorList>
            <person name="Weinstock G."/>
            <person name="Sodergren E."/>
            <person name="Lobos E.A."/>
            <person name="Fulton L."/>
            <person name="Fulton R."/>
            <person name="Courtney L."/>
            <person name="Fronick C."/>
            <person name="O'Laughlin M."/>
            <person name="Godfrey J."/>
            <person name="Wilson R.M."/>
            <person name="Miner T."/>
            <person name="Farmer C."/>
            <person name="Delehaunty K."/>
            <person name="Cordes M."/>
            <person name="Minx P."/>
            <person name="Tomlinson C."/>
            <person name="Chen J."/>
            <person name="Wollam A."/>
            <person name="Pepin K.H."/>
            <person name="Bhonagiri V."/>
            <person name="Zhang X."/>
            <person name="Warren W."/>
            <person name="Mitreva M."/>
            <person name="Mardis E.R."/>
            <person name="Wilson R.K."/>
        </authorList>
    </citation>
    <scope>NUCLEOTIDE SEQUENCE [LARGE SCALE GENOMIC DNA]</scope>
    <source>
        <strain evidence="2 3">ATCC 29099</strain>
    </source>
</reference>
<keyword evidence="1" id="KW-1133">Transmembrane helix</keyword>
<feature type="transmembrane region" description="Helical" evidence="1">
    <location>
        <begin position="77"/>
        <end position="99"/>
    </location>
</feature>
<evidence type="ECO:0000256" key="1">
    <source>
        <dbReference type="SAM" id="Phobius"/>
    </source>
</evidence>
<dbReference type="Pfam" id="PF10112">
    <property type="entry name" value="Halogen_Hydrol"/>
    <property type="match status" value="1"/>
</dbReference>
<sequence>MSFLNKIFNRKKNENVSQECVIDSQPLNSYLDEAERVAEIVVTGVDSGNISDIANQIEKLPSTNAYKNQYVFDAPKAGTGITGMVIAVLFVLWFLSFAVTGSKVMHMSAAYASYGVTYITWFLIILFINGYVILKKIKKRKFIKRYSQYETILKYRNIELLDDLAAYTKQSSNKVIADLEYAIKRKLIPEGHFGTDHMIILMSDDTYVKYQMHQTEFDRYYRKQLEERVRMEERSENIQSILNQGNIYIQAIRDSNAIIKDKEISQKLDKMEQIVTTIFHEVDINPGQAGKLGKFLSYYLPTMDKLLKAYIELGEKNVLGSNARKMRKEIEETLDTLNHAFEGILDKFYQEQELDIMSDIAAMKMMLKQDGLD</sequence>
<gene>
    <name evidence="2" type="ORF">HMPREF0373_02485</name>
</gene>